<keyword evidence="6" id="KW-0863">Zinc-finger</keyword>
<evidence type="ECO:0000256" key="8">
    <source>
        <dbReference type="ARBA" id="ARBA00023187"/>
    </source>
</evidence>
<name>A0ABY8UN79_TETOB</name>
<comment type="subcellular location">
    <subcellularLocation>
        <location evidence="1">Nucleus</location>
    </subcellularLocation>
</comment>
<dbReference type="Pfam" id="PF11931">
    <property type="entry name" value="SF3a60_Prp9_C"/>
    <property type="match status" value="1"/>
</dbReference>
<sequence length="535" mass="61363">MASTFLEQTRSLHEDLERLERIIVKDYQQEAKGHKDKLLQSHRVRKRMDEMQHIARKLMRVYDDDSEESRHRKEEIAALGASNPTAVYSKFYDRLKELREYHKRFPVLDISAAEDDGSMLNEEPKLDFSGEEGLGRYLDLHELHRAFTNAKFGRQCDYLEYLGALADFGSIERDKKLARPYRQYLQQLLDYLVSFYERTQPLAQLSKQLDKIKAETEEAFQQGQLPGWEDRGIGGPGDEAACIKHLPGWEDRGIGGPGDEAAEAAKQLSVDLETFDSVGELETMGAEQLKEKLSQLGLKCGGTLRQRAERLYALKGRSLQELDAKMFAKGKAVAALRSEQELQQTQQLALSVVSLEAQVARLAELLANVISDTKGRVEKKQAQTYEEMLAELEEAEGDAAADGDDEEEEEYVYNPLKLPLGWDGKPIPYWLYKLHGLNQEFKCEICGNYSYWGRRAFERHFKEWRHVNGMKALGIPNNKDFYEVTKIDDALSLWKNIQERNTGGFNPEMDEELEDAQGNVYSRKVYEDLKRQGLL</sequence>
<evidence type="ECO:0000256" key="1">
    <source>
        <dbReference type="ARBA" id="ARBA00004123"/>
    </source>
</evidence>
<evidence type="ECO:0000259" key="10">
    <source>
        <dbReference type="PROSITE" id="PS50171"/>
    </source>
</evidence>
<keyword evidence="3" id="KW-0597">Phosphoprotein</keyword>
<organism evidence="11 12">
    <name type="scientific">Tetradesmus obliquus</name>
    <name type="common">Green alga</name>
    <name type="synonym">Acutodesmus obliquus</name>
    <dbReference type="NCBI Taxonomy" id="3088"/>
    <lineage>
        <taxon>Eukaryota</taxon>
        <taxon>Viridiplantae</taxon>
        <taxon>Chlorophyta</taxon>
        <taxon>core chlorophytes</taxon>
        <taxon>Chlorophyceae</taxon>
        <taxon>CS clade</taxon>
        <taxon>Sphaeropleales</taxon>
        <taxon>Scenedesmaceae</taxon>
        <taxon>Tetradesmus</taxon>
    </lineage>
</organism>
<reference evidence="11 12" key="1">
    <citation type="submission" date="2023-05" db="EMBL/GenBank/DDBJ databases">
        <title>A 100% complete, gapless, phased diploid assembly of the Scenedesmus obliquus UTEX 3031 genome.</title>
        <authorList>
            <person name="Biondi T.C."/>
            <person name="Hanschen E.R."/>
            <person name="Kwon T."/>
            <person name="Eng W."/>
            <person name="Kruse C.P.S."/>
            <person name="Koehler S.I."/>
            <person name="Kunde Y."/>
            <person name="Gleasner C.D."/>
            <person name="You Mak K.T."/>
            <person name="Polle J."/>
            <person name="Hovde B.T."/>
            <person name="Starkenburg S.R."/>
        </authorList>
    </citation>
    <scope>NUCLEOTIDE SEQUENCE [LARGE SCALE GENOMIC DNA]</scope>
    <source>
        <strain evidence="11 12">DOE0152z</strain>
    </source>
</reference>
<dbReference type="PANTHER" id="PTHR12786:SF2">
    <property type="entry name" value="SPLICING FACTOR 3A SUBUNIT 3"/>
    <property type="match status" value="1"/>
</dbReference>
<evidence type="ECO:0000256" key="9">
    <source>
        <dbReference type="ARBA" id="ARBA00023242"/>
    </source>
</evidence>
<evidence type="ECO:0000256" key="7">
    <source>
        <dbReference type="ARBA" id="ARBA00022833"/>
    </source>
</evidence>
<dbReference type="Pfam" id="PF13297">
    <property type="entry name" value="SDE2_2C"/>
    <property type="match status" value="1"/>
</dbReference>
<gene>
    <name evidence="11" type="ORF">OEZ85_001143</name>
</gene>
<keyword evidence="8" id="KW-0508">mRNA splicing</keyword>
<dbReference type="InterPro" id="IPR021966">
    <property type="entry name" value="SF3a60_bindingd"/>
</dbReference>
<comment type="similarity">
    <text evidence="2">Belongs to the SF3A3 family.</text>
</comment>
<evidence type="ECO:0000256" key="2">
    <source>
        <dbReference type="ARBA" id="ARBA00008776"/>
    </source>
</evidence>
<evidence type="ECO:0000256" key="4">
    <source>
        <dbReference type="ARBA" id="ARBA00022664"/>
    </source>
</evidence>
<evidence type="ECO:0000313" key="11">
    <source>
        <dbReference type="EMBL" id="WIA22740.1"/>
    </source>
</evidence>
<evidence type="ECO:0000256" key="5">
    <source>
        <dbReference type="ARBA" id="ARBA00022723"/>
    </source>
</evidence>
<keyword evidence="9" id="KW-0539">Nucleus</keyword>
<dbReference type="EMBL" id="CP126222">
    <property type="protein sequence ID" value="WIA22740.1"/>
    <property type="molecule type" value="Genomic_DNA"/>
</dbReference>
<dbReference type="InterPro" id="IPR024598">
    <property type="entry name" value="SF3a60/Prp9_C"/>
</dbReference>
<keyword evidence="4" id="KW-0507">mRNA processing</keyword>
<accession>A0ABY8UN79</accession>
<dbReference type="InterPro" id="IPR051421">
    <property type="entry name" value="RNA_Proc_DNA_Dmg_Regulator"/>
</dbReference>
<keyword evidence="7" id="KW-0862">Zinc</keyword>
<dbReference type="InterPro" id="IPR000690">
    <property type="entry name" value="Matrin/U1-C_Znf_C2H2"/>
</dbReference>
<feature type="domain" description="Matrin-type" evidence="10">
    <location>
        <begin position="441"/>
        <end position="472"/>
    </location>
</feature>
<dbReference type="Pfam" id="PF12108">
    <property type="entry name" value="SF3a60_bindingd"/>
    <property type="match status" value="1"/>
</dbReference>
<evidence type="ECO:0000313" key="12">
    <source>
        <dbReference type="Proteomes" id="UP001244341"/>
    </source>
</evidence>
<dbReference type="PROSITE" id="PS50171">
    <property type="entry name" value="ZF_MATRIN"/>
    <property type="match status" value="1"/>
</dbReference>
<protein>
    <recommendedName>
        <fullName evidence="10">Matrin-type domain-containing protein</fullName>
    </recommendedName>
</protein>
<dbReference type="PANTHER" id="PTHR12786">
    <property type="entry name" value="SPLICING FACTOR SF3A-RELATED"/>
    <property type="match status" value="1"/>
</dbReference>
<proteinExistence type="inferred from homology"/>
<dbReference type="Pfam" id="PF16837">
    <property type="entry name" value="SF3A3"/>
    <property type="match status" value="1"/>
</dbReference>
<keyword evidence="5" id="KW-0479">Metal-binding</keyword>
<dbReference type="Proteomes" id="UP001244341">
    <property type="component" value="Chromosome 15b"/>
</dbReference>
<keyword evidence="12" id="KW-1185">Reference proteome</keyword>
<evidence type="ECO:0000256" key="3">
    <source>
        <dbReference type="ARBA" id="ARBA00022553"/>
    </source>
</evidence>
<dbReference type="InterPro" id="IPR025086">
    <property type="entry name" value="SDE2/SF3A3_SAP"/>
</dbReference>
<dbReference type="InterPro" id="IPR031774">
    <property type="entry name" value="SF3A3_dom"/>
</dbReference>
<evidence type="ECO:0000256" key="6">
    <source>
        <dbReference type="ARBA" id="ARBA00022771"/>
    </source>
</evidence>